<feature type="region of interest" description="Disordered" evidence="1">
    <location>
        <begin position="20"/>
        <end position="47"/>
    </location>
</feature>
<name>A0A9W7BLA7_9STRA</name>
<feature type="compositionally biased region" description="Basic and acidic residues" evidence="1">
    <location>
        <begin position="452"/>
        <end position="465"/>
    </location>
</feature>
<accession>A0A9W7BLA7</accession>
<comment type="caution">
    <text evidence="2">The sequence shown here is derived from an EMBL/GenBank/DDBJ whole genome shotgun (WGS) entry which is preliminary data.</text>
</comment>
<protein>
    <submittedName>
        <fullName evidence="2">Uncharacterized protein</fullName>
    </submittedName>
</protein>
<evidence type="ECO:0000313" key="3">
    <source>
        <dbReference type="Proteomes" id="UP001165160"/>
    </source>
</evidence>
<dbReference type="Proteomes" id="UP001165160">
    <property type="component" value="Unassembled WGS sequence"/>
</dbReference>
<organism evidence="2 3">
    <name type="scientific">Triparma verrucosa</name>
    <dbReference type="NCBI Taxonomy" id="1606542"/>
    <lineage>
        <taxon>Eukaryota</taxon>
        <taxon>Sar</taxon>
        <taxon>Stramenopiles</taxon>
        <taxon>Ochrophyta</taxon>
        <taxon>Bolidophyceae</taxon>
        <taxon>Parmales</taxon>
        <taxon>Triparmaceae</taxon>
        <taxon>Triparma</taxon>
    </lineage>
</organism>
<gene>
    <name evidence="2" type="ORF">TrVE_jg6740</name>
</gene>
<dbReference type="AlphaFoldDB" id="A0A9W7BLA7"/>
<feature type="compositionally biased region" description="Low complexity" evidence="1">
    <location>
        <begin position="28"/>
        <end position="41"/>
    </location>
</feature>
<evidence type="ECO:0000313" key="2">
    <source>
        <dbReference type="EMBL" id="GMH92502.1"/>
    </source>
</evidence>
<dbReference type="EMBL" id="BRXX01000129">
    <property type="protein sequence ID" value="GMH92502.1"/>
    <property type="molecule type" value="Genomic_DNA"/>
</dbReference>
<feature type="region of interest" description="Disordered" evidence="1">
    <location>
        <begin position="452"/>
        <end position="482"/>
    </location>
</feature>
<reference evidence="3" key="1">
    <citation type="journal article" date="2023" name="Commun. Biol.">
        <title>Genome analysis of Parmales, the sister group of diatoms, reveals the evolutionary specialization of diatoms from phago-mixotrophs to photoautotrophs.</title>
        <authorList>
            <person name="Ban H."/>
            <person name="Sato S."/>
            <person name="Yoshikawa S."/>
            <person name="Yamada K."/>
            <person name="Nakamura Y."/>
            <person name="Ichinomiya M."/>
            <person name="Sato N."/>
            <person name="Blanc-Mathieu R."/>
            <person name="Endo H."/>
            <person name="Kuwata A."/>
            <person name="Ogata H."/>
        </authorList>
    </citation>
    <scope>NUCLEOTIDE SEQUENCE [LARGE SCALE GENOMIC DNA]</scope>
    <source>
        <strain evidence="3">NIES 3699</strain>
    </source>
</reference>
<proteinExistence type="predicted"/>
<keyword evidence="3" id="KW-1185">Reference proteome</keyword>
<sequence length="482" mass="53040">MLSSIYAAAAAAAAGSLGAHSGKIGARTNTSSSTSNGGISKTKQKRKDWFKKQAQYAREANSKLDDIKRVNKGLRTLEFFDNESTYHRNVLRKIKRTKDPSELLSISSSSRLNNITLAALLRQISLHDPSNSTSSPLHPSLVASALSLLTKSSSCLSVGGPGPYSSLRLSLSKLTDLPPTLKACQTFHSKSFPSDSLALLESCAISSFPSRHPDVKTVLSKTDSISSSLSHSGNLQSLLKLQNLLLHYKTSSPHVTNSLRNLESQNLLKKELGFLHTFSDILAAYIAIRSTNLKLSDSVYGKISSKLVKTPSSSVSLLKSDLRLKILSEEIDVLAIEFNCISFGKCFEMYNSLNLDTTVLEEVIESRVHFFLGKEGCLYTTSVICESSGNLSQFFKELNERDTVRNWINRKAKDGVEAKRRIGIVEACERRGYMEFRDEKIMKQWEDIVEGEEKGKKEKGGEEKGGKKKSLVVMGTSCGVNH</sequence>
<evidence type="ECO:0000256" key="1">
    <source>
        <dbReference type="SAM" id="MobiDB-lite"/>
    </source>
</evidence>